<evidence type="ECO:0000256" key="2">
    <source>
        <dbReference type="ARBA" id="ARBA00023015"/>
    </source>
</evidence>
<feature type="region of interest" description="Disordered" evidence="6">
    <location>
        <begin position="182"/>
        <end position="204"/>
    </location>
</feature>
<comment type="caution">
    <text evidence="8">The sequence shown here is derived from an EMBL/GenBank/DDBJ whole genome shotgun (WGS) entry which is preliminary data.</text>
</comment>
<evidence type="ECO:0000256" key="4">
    <source>
        <dbReference type="ARBA" id="ARBA00023163"/>
    </source>
</evidence>
<sequence>MDGGNLENNHDNFDGGSGNRLSAESLPLIDTRLLSPSELRALSHSSSLSASSSASLAASAGGNDEITLKIDRSVFNESAGSKKQTYLRLRLGRQPQQPSPPSPQRQRDESSREEQTQIALLLRSLFSVDSIQGKAEEDEGEEEEEVEEIEGQTPFSFPIHYNGNDYQKPNLDLVQNVLTQGISGNETKRRRGRPRKIRNPSDETEVLDISLTGEASVYASVDKTSSKLGTDSRFSGSGISMDSNSGKRKRGRPPKNRDGLNQLEMKYQSEDKEELVDLENKEGTMVDHSALDKEELVNLENREGTKVDLSALANDDSEDPYGEELRRITVGLETKEEILGFLEQLNGEWVNIGKKKKVVNACDYGGYLPRGWKLMLYIKKKGVNLWLACRRYISPDGQQFETCKEVSTYLQSLLESQSKNRLYSLQSDYKTLGQQPVMIANKSLVGNSDSKDLPVLSSETNQNLESRRTDSDLADPVKTNVGEKDDNGDFLNGHKGDDMKKIDDDNMENLVALPNSEAQYGEKMMKMLQNNQNMF</sequence>
<evidence type="ECO:0000256" key="1">
    <source>
        <dbReference type="ARBA" id="ARBA00004123"/>
    </source>
</evidence>
<reference evidence="8 9" key="1">
    <citation type="submission" date="2024-04" db="EMBL/GenBank/DDBJ databases">
        <title>Genome assembly C_amara_ONT_v2.</title>
        <authorList>
            <person name="Yant L."/>
            <person name="Moore C."/>
            <person name="Slenker M."/>
        </authorList>
    </citation>
    <scope>NUCLEOTIDE SEQUENCE [LARGE SCALE GENOMIC DNA]</scope>
    <source>
        <tissue evidence="8">Leaf</tissue>
    </source>
</reference>
<keyword evidence="9" id="KW-1185">Reference proteome</keyword>
<feature type="region of interest" description="Disordered" evidence="6">
    <location>
        <begin position="222"/>
        <end position="262"/>
    </location>
</feature>
<dbReference type="PANTHER" id="PTHR37701">
    <property type="entry name" value="METHYL-CPG-BINDING DOMAIN-CONTAINING PROTEIN 8"/>
    <property type="match status" value="1"/>
</dbReference>
<dbReference type="InterPro" id="IPR016177">
    <property type="entry name" value="DNA-bd_dom_sf"/>
</dbReference>
<evidence type="ECO:0000256" key="3">
    <source>
        <dbReference type="ARBA" id="ARBA00023125"/>
    </source>
</evidence>
<evidence type="ECO:0000256" key="5">
    <source>
        <dbReference type="ARBA" id="ARBA00023242"/>
    </source>
</evidence>
<evidence type="ECO:0000259" key="7">
    <source>
        <dbReference type="PROSITE" id="PS50982"/>
    </source>
</evidence>
<dbReference type="InterPro" id="IPR017956">
    <property type="entry name" value="AT_hook_DNA-bd_motif"/>
</dbReference>
<dbReference type="Gene3D" id="3.30.890.10">
    <property type="entry name" value="Methyl-cpg-binding Protein 2, Chain A"/>
    <property type="match status" value="1"/>
</dbReference>
<dbReference type="GO" id="GO:0003677">
    <property type="term" value="F:DNA binding"/>
    <property type="evidence" value="ECO:0007669"/>
    <property type="project" value="UniProtKB-KW"/>
</dbReference>
<keyword evidence="4" id="KW-0804">Transcription</keyword>
<dbReference type="GO" id="GO:0005634">
    <property type="term" value="C:nucleus"/>
    <property type="evidence" value="ECO:0007669"/>
    <property type="project" value="UniProtKB-SubCell"/>
</dbReference>
<dbReference type="InterPro" id="IPR001739">
    <property type="entry name" value="Methyl_CpG_DNA-bd"/>
</dbReference>
<evidence type="ECO:0000313" key="8">
    <source>
        <dbReference type="EMBL" id="KAL1224501.1"/>
    </source>
</evidence>
<feature type="region of interest" description="Disordered" evidence="6">
    <location>
        <begin position="450"/>
        <end position="493"/>
    </location>
</feature>
<gene>
    <name evidence="8" type="ORF">V5N11_035955</name>
</gene>
<dbReference type="PANTHER" id="PTHR37701:SF17">
    <property type="entry name" value="METHYL BINDING DOMAIN117"/>
    <property type="match status" value="1"/>
</dbReference>
<protein>
    <submittedName>
        <fullName evidence="8">Methyl-CpG-binding domain-containing protein 8</fullName>
    </submittedName>
</protein>
<comment type="subcellular location">
    <subcellularLocation>
        <location evidence="1">Nucleus</location>
    </subcellularLocation>
</comment>
<feature type="compositionally biased region" description="Basic and acidic residues" evidence="6">
    <location>
        <begin position="105"/>
        <end position="114"/>
    </location>
</feature>
<evidence type="ECO:0000313" key="9">
    <source>
        <dbReference type="Proteomes" id="UP001558713"/>
    </source>
</evidence>
<evidence type="ECO:0000256" key="6">
    <source>
        <dbReference type="SAM" id="MobiDB-lite"/>
    </source>
</evidence>
<dbReference type="EMBL" id="JBANAX010000053">
    <property type="protein sequence ID" value="KAL1224501.1"/>
    <property type="molecule type" value="Genomic_DNA"/>
</dbReference>
<dbReference type="SMART" id="SM00384">
    <property type="entry name" value="AT_hook"/>
    <property type="match status" value="2"/>
</dbReference>
<feature type="region of interest" description="Disordered" evidence="6">
    <location>
        <begin position="132"/>
        <end position="163"/>
    </location>
</feature>
<dbReference type="Proteomes" id="UP001558713">
    <property type="component" value="Unassembled WGS sequence"/>
</dbReference>
<accession>A0ABD1C4V4</accession>
<feature type="compositionally biased region" description="Polar residues" evidence="6">
    <location>
        <begin position="222"/>
        <end position="244"/>
    </location>
</feature>
<proteinExistence type="predicted"/>
<dbReference type="InterPro" id="IPR037472">
    <property type="entry name" value="MBD8"/>
</dbReference>
<feature type="compositionally biased region" description="Acidic residues" evidence="6">
    <location>
        <begin position="136"/>
        <end position="150"/>
    </location>
</feature>
<feature type="region of interest" description="Disordered" evidence="6">
    <location>
        <begin position="1"/>
        <end position="22"/>
    </location>
</feature>
<keyword evidence="3" id="KW-0238">DNA-binding</keyword>
<feature type="compositionally biased region" description="Basic and acidic residues" evidence="6">
    <location>
        <begin position="481"/>
        <end position="493"/>
    </location>
</feature>
<dbReference type="Pfam" id="PF01429">
    <property type="entry name" value="MBD"/>
    <property type="match status" value="1"/>
</dbReference>
<feature type="region of interest" description="Disordered" evidence="6">
    <location>
        <begin position="90"/>
        <end position="114"/>
    </location>
</feature>
<keyword evidence="5" id="KW-0539">Nucleus</keyword>
<feature type="compositionally biased region" description="Basic residues" evidence="6">
    <location>
        <begin position="188"/>
        <end position="198"/>
    </location>
</feature>
<name>A0ABD1C4V4_CARAN</name>
<dbReference type="PROSITE" id="PS50982">
    <property type="entry name" value="MBD"/>
    <property type="match status" value="1"/>
</dbReference>
<dbReference type="SUPFAM" id="SSF54171">
    <property type="entry name" value="DNA-binding domain"/>
    <property type="match status" value="1"/>
</dbReference>
<keyword evidence="2" id="KW-0805">Transcription regulation</keyword>
<dbReference type="AlphaFoldDB" id="A0ABD1C4V4"/>
<organism evidence="8 9">
    <name type="scientific">Cardamine amara subsp. amara</name>
    <dbReference type="NCBI Taxonomy" id="228776"/>
    <lineage>
        <taxon>Eukaryota</taxon>
        <taxon>Viridiplantae</taxon>
        <taxon>Streptophyta</taxon>
        <taxon>Embryophyta</taxon>
        <taxon>Tracheophyta</taxon>
        <taxon>Spermatophyta</taxon>
        <taxon>Magnoliopsida</taxon>
        <taxon>eudicotyledons</taxon>
        <taxon>Gunneridae</taxon>
        <taxon>Pentapetalae</taxon>
        <taxon>rosids</taxon>
        <taxon>malvids</taxon>
        <taxon>Brassicales</taxon>
        <taxon>Brassicaceae</taxon>
        <taxon>Cardamineae</taxon>
        <taxon>Cardamine</taxon>
    </lineage>
</organism>
<feature type="domain" description="MBD" evidence="7">
    <location>
        <begin position="358"/>
        <end position="430"/>
    </location>
</feature>